<dbReference type="AlphaFoldDB" id="A0A818V479"/>
<proteinExistence type="predicted"/>
<evidence type="ECO:0000313" key="2">
    <source>
        <dbReference type="Proteomes" id="UP000663868"/>
    </source>
</evidence>
<sequence length="177" mass="20501">MNRISDSKEEATNSNKLVITCEDIPNLTTKYGQIPDGYQSLIWENAWYVHESEAQNHHSNTGYDHAFTGDRKYLAYNFEPNNSISIKSSNSQCPFTFHSFESNSIHRDNLQLYVQGFRRGEQVYGTVMTIQITEPTSFELEWENIDKVVWTTFGGTKHEGYHRDVKNFTITCIKITN</sequence>
<comment type="caution">
    <text evidence="1">The sequence shown here is derived from an EMBL/GenBank/DDBJ whole genome shotgun (WGS) entry which is preliminary data.</text>
</comment>
<organism evidence="1 2">
    <name type="scientific">Adineta steineri</name>
    <dbReference type="NCBI Taxonomy" id="433720"/>
    <lineage>
        <taxon>Eukaryota</taxon>
        <taxon>Metazoa</taxon>
        <taxon>Spiralia</taxon>
        <taxon>Gnathifera</taxon>
        <taxon>Rotifera</taxon>
        <taxon>Eurotatoria</taxon>
        <taxon>Bdelloidea</taxon>
        <taxon>Adinetida</taxon>
        <taxon>Adinetidae</taxon>
        <taxon>Adineta</taxon>
    </lineage>
</organism>
<name>A0A818V479_9BILA</name>
<evidence type="ECO:0000313" key="1">
    <source>
        <dbReference type="EMBL" id="CAF3707158.1"/>
    </source>
</evidence>
<accession>A0A818V479</accession>
<protein>
    <submittedName>
        <fullName evidence="1">Uncharacterized protein</fullName>
    </submittedName>
</protein>
<gene>
    <name evidence="1" type="ORF">KXQ929_LOCUS11468</name>
</gene>
<dbReference type="Proteomes" id="UP000663868">
    <property type="component" value="Unassembled WGS sequence"/>
</dbReference>
<reference evidence="1" key="1">
    <citation type="submission" date="2021-02" db="EMBL/GenBank/DDBJ databases">
        <authorList>
            <person name="Nowell W R."/>
        </authorList>
    </citation>
    <scope>NUCLEOTIDE SEQUENCE</scope>
</reference>
<dbReference type="EMBL" id="CAJOBB010000566">
    <property type="protein sequence ID" value="CAF3707158.1"/>
    <property type="molecule type" value="Genomic_DNA"/>
</dbReference>